<dbReference type="EMBL" id="JBHMDM010000007">
    <property type="protein sequence ID" value="MFB9377974.1"/>
    <property type="molecule type" value="Genomic_DNA"/>
</dbReference>
<evidence type="ECO:0000256" key="1">
    <source>
        <dbReference type="ARBA" id="ARBA00004127"/>
    </source>
</evidence>
<evidence type="ECO:0000313" key="8">
    <source>
        <dbReference type="Proteomes" id="UP001589748"/>
    </source>
</evidence>
<reference evidence="7 8" key="1">
    <citation type="submission" date="2024-09" db="EMBL/GenBank/DDBJ databases">
        <authorList>
            <person name="Sun Q."/>
            <person name="Mori K."/>
        </authorList>
    </citation>
    <scope>NUCLEOTIDE SEQUENCE [LARGE SCALE GENOMIC DNA]</scope>
    <source>
        <strain evidence="7 8">TISTR 1856</strain>
    </source>
</reference>
<keyword evidence="4" id="KW-0472">Membrane</keyword>
<sequence>MSARALPAAPRAARRRAAFGVLWSTLRAGSAPGAPSLAERAHNAPAMTRDALAGRWTGPGRTRLGLAALGVLYLISPVDVVPEALIPIVGLLDDAVVAAWAAGAALIATEDYARWRAENPAPLDPPAAGPAPGAITRH</sequence>
<dbReference type="InterPro" id="IPR010652">
    <property type="entry name" value="DUF1232"/>
</dbReference>
<protein>
    <submittedName>
        <fullName evidence="7">YkvA family protein</fullName>
    </submittedName>
</protein>
<evidence type="ECO:0000256" key="3">
    <source>
        <dbReference type="ARBA" id="ARBA00022989"/>
    </source>
</evidence>
<evidence type="ECO:0000256" key="5">
    <source>
        <dbReference type="SAM" id="MobiDB-lite"/>
    </source>
</evidence>
<gene>
    <name evidence="7" type="ORF">ACFFVI_13460</name>
</gene>
<comment type="subcellular location">
    <subcellularLocation>
        <location evidence="1">Endomembrane system</location>
        <topology evidence="1">Multi-pass membrane protein</topology>
    </subcellularLocation>
</comment>
<dbReference type="Proteomes" id="UP001589748">
    <property type="component" value="Unassembled WGS sequence"/>
</dbReference>
<evidence type="ECO:0000256" key="4">
    <source>
        <dbReference type="ARBA" id="ARBA00023136"/>
    </source>
</evidence>
<keyword evidence="3" id="KW-1133">Transmembrane helix</keyword>
<organism evidence="7 8">
    <name type="scientific">Kineococcus gynurae</name>
    <dbReference type="NCBI Taxonomy" id="452979"/>
    <lineage>
        <taxon>Bacteria</taxon>
        <taxon>Bacillati</taxon>
        <taxon>Actinomycetota</taxon>
        <taxon>Actinomycetes</taxon>
        <taxon>Kineosporiales</taxon>
        <taxon>Kineosporiaceae</taxon>
        <taxon>Kineococcus</taxon>
    </lineage>
</organism>
<evidence type="ECO:0000313" key="7">
    <source>
        <dbReference type="EMBL" id="MFB9377974.1"/>
    </source>
</evidence>
<keyword evidence="8" id="KW-1185">Reference proteome</keyword>
<accession>A0ABV5LV52</accession>
<proteinExistence type="predicted"/>
<dbReference type="Pfam" id="PF06803">
    <property type="entry name" value="DUF1232"/>
    <property type="match status" value="1"/>
</dbReference>
<dbReference type="RefSeq" id="WP_380137595.1">
    <property type="nucleotide sequence ID" value="NZ_JBHLUI010000008.1"/>
</dbReference>
<name>A0ABV5LV52_9ACTN</name>
<evidence type="ECO:0000256" key="2">
    <source>
        <dbReference type="ARBA" id="ARBA00022692"/>
    </source>
</evidence>
<evidence type="ECO:0000259" key="6">
    <source>
        <dbReference type="Pfam" id="PF06803"/>
    </source>
</evidence>
<feature type="domain" description="DUF1232" evidence="6">
    <location>
        <begin position="65"/>
        <end position="100"/>
    </location>
</feature>
<feature type="region of interest" description="Disordered" evidence="5">
    <location>
        <begin position="118"/>
        <end position="138"/>
    </location>
</feature>
<keyword evidence="2" id="KW-0812">Transmembrane</keyword>
<comment type="caution">
    <text evidence="7">The sequence shown here is derived from an EMBL/GenBank/DDBJ whole genome shotgun (WGS) entry which is preliminary data.</text>
</comment>